<evidence type="ECO:0000313" key="3">
    <source>
        <dbReference type="EMBL" id="PIA58012.1"/>
    </source>
</evidence>
<dbReference type="InParanoid" id="A0A2G5EQJ3"/>
<gene>
    <name evidence="3" type="ORF">AQUCO_00500147v1</name>
</gene>
<organism evidence="3 4">
    <name type="scientific">Aquilegia coerulea</name>
    <name type="common">Rocky mountain columbine</name>
    <dbReference type="NCBI Taxonomy" id="218851"/>
    <lineage>
        <taxon>Eukaryota</taxon>
        <taxon>Viridiplantae</taxon>
        <taxon>Streptophyta</taxon>
        <taxon>Embryophyta</taxon>
        <taxon>Tracheophyta</taxon>
        <taxon>Spermatophyta</taxon>
        <taxon>Magnoliopsida</taxon>
        <taxon>Ranunculales</taxon>
        <taxon>Ranunculaceae</taxon>
        <taxon>Thalictroideae</taxon>
        <taxon>Aquilegia</taxon>
    </lineage>
</organism>
<evidence type="ECO:0000259" key="2">
    <source>
        <dbReference type="Pfam" id="PF26180"/>
    </source>
</evidence>
<feature type="domain" description="Poly(A) RNA polymerase mitochondrial-like central palm" evidence="1">
    <location>
        <begin position="16"/>
        <end position="107"/>
    </location>
</feature>
<name>A0A2G5EQJ3_AQUCA</name>
<reference evidence="3 4" key="1">
    <citation type="submission" date="2017-09" db="EMBL/GenBank/DDBJ databases">
        <title>WGS assembly of Aquilegia coerulea Goldsmith.</title>
        <authorList>
            <person name="Hodges S."/>
            <person name="Kramer E."/>
            <person name="Nordborg M."/>
            <person name="Tomkins J."/>
            <person name="Borevitz J."/>
            <person name="Derieg N."/>
            <person name="Yan J."/>
            <person name="Mihaltcheva S."/>
            <person name="Hayes R.D."/>
            <person name="Rokhsar D."/>
        </authorList>
    </citation>
    <scope>NUCLEOTIDE SEQUENCE [LARGE SCALE GENOMIC DNA]</scope>
    <source>
        <strain evidence="4">cv. Goldsmith</strain>
    </source>
</reference>
<feature type="domain" description="PAP/OAS1 substrate-binding-related" evidence="2">
    <location>
        <begin position="113"/>
        <end position="164"/>
    </location>
</feature>
<evidence type="ECO:0000313" key="4">
    <source>
        <dbReference type="Proteomes" id="UP000230069"/>
    </source>
</evidence>
<dbReference type="InterPro" id="IPR043519">
    <property type="entry name" value="NT_sf"/>
</dbReference>
<dbReference type="Gene3D" id="3.30.460.10">
    <property type="entry name" value="Beta Polymerase, domain 2"/>
    <property type="match status" value="1"/>
</dbReference>
<dbReference type="EMBL" id="KZ305022">
    <property type="protein sequence ID" value="PIA58012.1"/>
    <property type="molecule type" value="Genomic_DNA"/>
</dbReference>
<dbReference type="OrthoDB" id="273917at2759"/>
<accession>A0A2G5EQJ3</accession>
<dbReference type="STRING" id="218851.A0A2G5EQJ3"/>
<sequence length="168" mass="18856">MKDKQEAGNRFAIPNAVLPFGSVPLNTYLPDGDIDLTVVNSQNVKDVADGMEAILRLEQQNTAPTFEVKNVRYICAEVKLIKCLVQSIVVDISFNQYGGFFTLHFLQQVDCYIGHNHLFKPSIVLVKVWCYYESHILGAHHGLISTYALEIMVLYIFSSFQGILLSGL</sequence>
<proteinExistence type="predicted"/>
<dbReference type="Pfam" id="PF26180">
    <property type="entry name" value="PAP-OAS1"/>
    <property type="match status" value="1"/>
</dbReference>
<dbReference type="SUPFAM" id="SSF81301">
    <property type="entry name" value="Nucleotidyltransferase"/>
    <property type="match status" value="1"/>
</dbReference>
<dbReference type="InterPro" id="IPR058920">
    <property type="entry name" value="PAP-OAS1-bd-rel"/>
</dbReference>
<dbReference type="InterPro" id="IPR054708">
    <property type="entry name" value="MTPAP-like_central"/>
</dbReference>
<evidence type="ECO:0000259" key="1">
    <source>
        <dbReference type="Pfam" id="PF22600"/>
    </source>
</evidence>
<dbReference type="PANTHER" id="PTHR45979:SF30">
    <property type="entry name" value="NUCLEOTIDYLTRANSFERASE"/>
    <property type="match status" value="1"/>
</dbReference>
<dbReference type="InterPro" id="IPR058921">
    <property type="entry name" value="PAP/OAS1-rel"/>
</dbReference>
<dbReference type="AlphaFoldDB" id="A0A2G5EQJ3"/>
<keyword evidence="4" id="KW-1185">Reference proteome</keyword>
<dbReference type="Pfam" id="PF22600">
    <property type="entry name" value="MTPAP-like_central"/>
    <property type="match status" value="1"/>
</dbReference>
<protein>
    <submittedName>
        <fullName evidence="3">Uncharacterized protein</fullName>
    </submittedName>
</protein>
<dbReference type="PANTHER" id="PTHR45979">
    <property type="entry name" value="PAP/OAS1 SUBSTRATE-BINDING DOMAIN SUPERFAMILY"/>
    <property type="match status" value="1"/>
</dbReference>
<dbReference type="Gene3D" id="1.10.1410.10">
    <property type="match status" value="1"/>
</dbReference>
<dbReference type="Proteomes" id="UP000230069">
    <property type="component" value="Unassembled WGS sequence"/>
</dbReference>